<reference evidence="2 3" key="1">
    <citation type="submission" date="2019-12" db="EMBL/GenBank/DDBJ databases">
        <title>A sheep strain of Anaplasma phagocytophilum contains multiple genomes.</title>
        <authorList>
            <person name="Barbet A.F."/>
            <person name="Crosby F.L."/>
            <person name="Eskeland S."/>
            <person name="Stuen S."/>
            <person name="Granquist E.G."/>
            <person name="Munderloh U.G."/>
        </authorList>
    </citation>
    <scope>NUCLEOTIDE SEQUENCE [LARGE SCALE GENOMIC DNA]</scope>
    <source>
        <strain evidence="2 3">Norway Variant 1</strain>
    </source>
</reference>
<feature type="compositionally biased region" description="Polar residues" evidence="1">
    <location>
        <begin position="1467"/>
        <end position="1479"/>
    </location>
</feature>
<feature type="region of interest" description="Disordered" evidence="1">
    <location>
        <begin position="1075"/>
        <end position="1099"/>
    </location>
</feature>
<dbReference type="Proteomes" id="UP000510938">
    <property type="component" value="Chromosome"/>
</dbReference>
<feature type="compositionally biased region" description="Polar residues" evidence="1">
    <location>
        <begin position="1499"/>
        <end position="1508"/>
    </location>
</feature>
<dbReference type="RefSeq" id="WP_180843452.1">
    <property type="nucleotide sequence ID" value="NZ_CP046639.1"/>
</dbReference>
<evidence type="ECO:0000256" key="1">
    <source>
        <dbReference type="SAM" id="MobiDB-lite"/>
    </source>
</evidence>
<protein>
    <submittedName>
        <fullName evidence="2">Uncharacterized protein</fullName>
    </submittedName>
</protein>
<feature type="region of interest" description="Disordered" evidence="1">
    <location>
        <begin position="1339"/>
        <end position="1361"/>
    </location>
</feature>
<evidence type="ECO:0000313" key="3">
    <source>
        <dbReference type="Proteomes" id="UP000510938"/>
    </source>
</evidence>
<evidence type="ECO:0000313" key="2">
    <source>
        <dbReference type="EMBL" id="QLL66889.1"/>
    </source>
</evidence>
<accession>A0A7H9E0D3</accession>
<organism evidence="2 3">
    <name type="scientific">Anaplasma phagocytophilum str. Norway variant1</name>
    <dbReference type="NCBI Taxonomy" id="1392506"/>
    <lineage>
        <taxon>Bacteria</taxon>
        <taxon>Pseudomonadati</taxon>
        <taxon>Pseudomonadota</taxon>
        <taxon>Alphaproteobacteria</taxon>
        <taxon>Rickettsiales</taxon>
        <taxon>Anaplasmataceae</taxon>
        <taxon>Anaplasma</taxon>
        <taxon>phagocytophilum group</taxon>
    </lineage>
</organism>
<feature type="compositionally biased region" description="Low complexity" evidence="1">
    <location>
        <begin position="1453"/>
        <end position="1465"/>
    </location>
</feature>
<gene>
    <name evidence="2" type="ORF">O998_03805</name>
</gene>
<name>A0A7H9E0D3_ANAPH</name>
<dbReference type="EMBL" id="CP046639">
    <property type="protein sequence ID" value="QLL66889.1"/>
    <property type="molecule type" value="Genomic_DNA"/>
</dbReference>
<feature type="region of interest" description="Disordered" evidence="1">
    <location>
        <begin position="1399"/>
        <end position="1508"/>
    </location>
</feature>
<sequence>MPGKNQEDDLNNFVLGCLDGLSEEMTIVREDASASLEVQSYTTPSRMRALLAVADDVPESYKNSGALKIHESCAFSIRDKSGLIIAKVRMWVEYDIAPSTKAEGVYRASLGKVKLVLTERDSRPVPPGAPGSVCNWSNIPKSLSKHYVRVPDKPTHVWYSTCNLQIHNPKYMIRRVFYDVRNVEECVTRAYGVISGMPLPLIKLPFCNALVERRENGDYRVVVRSIVTLAGYGTSNVVQQGAARHGEGDSGPKVGVCMSFVASLAKSAYATMLRSVRLEINTLGNVLTFGDDVSVRDFLAGSIQTTDFEGRHIFNFGEEIEAHGRGIWQDVERRHHWASHSVPVHGSCGIFVQPSDQIRDILRSQQPQSANIVGSTGVDRGKLQTLLSSILSDSSGKAISVTVTDHFVAHEGVLIDSGGDARTLPVNQHTLEEHLVCEVGGVPDIHLHACVEYVVEDVDARGGVYDPGLRIRNVRVGTRVVSNAQEISRNISEEGGIARSAFAWFDVDQPCIATDRAVFRAAIGMIPLLPQTCDLLSLDRTYPSRSDAEVGDSIKKNMIPALATYAKRISERNAEAILRATGDPLRGGADTRRLEKMLQDGRVLVQSPGDLSIEEYGVAFISPSFDPTKCEDNVLRNAGVVRARLAATLQNMIGHPRLHAAVVEALVSMSDPEKTDLVRLCRELICSSILSKKCAVRISDAGLRIIPDLGPDGTGTLRLYQHVLLAPSAWWTKDPIGVHLVVRSDLVIQKSITGELELSITNVRFGLRATRGTVLKKACLLLECNMSLLGLRSTVDVPPSRDGVYCTRALQVLAAVQSCYGAAYSYPLVDPLSNIRDASESLALLVRTGVSVFPTLYGVENVLNNPLLCFVDSSQEVGDHVTSESVVDNWISSRCQKYDGDLSGLMADVFCNSTDIRNLVRFLSCSLGSDVEIAAVERGGHREPGDISAIFASGTDGVLVVRPCLVRSAGTTSLGIVCACNVSVHPTDDGVLVQVRGLKVFMCSGEKLTQFFSSTTGIVEGRGYYERYSEFLSALETCCDLSTNCLQAQVQSRKFLGCVRSRQGITQDLLPTPQDMQTQEGAAPVTVKRSKSGKPLPEPMDTKIVQEIRSYNLLATTFGGEHFPGDRHILWTMRTLVDVASSGKVSCAPPTGSAHQGGTLRTDVARVSDDVMWVMHSACFITPDLIVITTEMQYKVVRKRSSDGKQEAYTICDACFSFASGDSPSKKDVTIQIPKSVPISRSKWDVFKDMLKPPVAPESFLDRMKRWLATAWDSLKSFVSRAGEYMIRLFRACCPCVRPQHVSEEETTLLDSDHDSRECGRAAPLVSEAAQVIGASAENVHSSDADVEQGSEKAESVTGSRKSIAGMALEGTPECYHSALSLLDVTAPIIGASAEHVHSSNADVVQGSGQAESVTDMKKPSNVPPKKPPRLARSVQSSSGRSVEGIAQGGGSSSSAGLRSTAAGSCPNVSSGNAPSTSILGPIAAQAERASSEIRIKSSGDSGISQQR</sequence>
<proteinExistence type="predicted"/>
<feature type="compositionally biased region" description="Polar residues" evidence="1">
    <location>
        <begin position="1399"/>
        <end position="1413"/>
    </location>
</feature>